<feature type="binding site" evidence="13 14">
    <location>
        <position position="112"/>
    </location>
    <ligand>
        <name>ATP</name>
        <dbReference type="ChEBI" id="CHEBI:30616"/>
    </ligand>
</feature>
<feature type="binding site" evidence="13 14">
    <location>
        <position position="91"/>
    </location>
    <ligand>
        <name>ATP</name>
        <dbReference type="ChEBI" id="CHEBI:30616"/>
    </ligand>
</feature>
<comment type="catalytic activity">
    <reaction evidence="13">
        <text>a 2'-deoxyribonucleoside 5'-diphosphate + ATP = a 2'-deoxyribonucleoside 5'-triphosphate + ADP</text>
        <dbReference type="Rhea" id="RHEA:44640"/>
        <dbReference type="ChEBI" id="CHEBI:30616"/>
        <dbReference type="ChEBI" id="CHEBI:61560"/>
        <dbReference type="ChEBI" id="CHEBI:73316"/>
        <dbReference type="ChEBI" id="CHEBI:456216"/>
        <dbReference type="EC" id="2.7.4.6"/>
    </reaction>
</comment>
<reference evidence="17 18" key="1">
    <citation type="journal article" date="2011" name="Stand. Genomic Sci.">
        <title>Complete genome sequence of Isosphaera pallida type strain (IS1B).</title>
        <authorList>
            <consortium name="US DOE Joint Genome Institute (JGI-PGF)"/>
            <person name="Goker M."/>
            <person name="Cleland D."/>
            <person name="Saunders E."/>
            <person name="Lapidus A."/>
            <person name="Nolan M."/>
            <person name="Lucas S."/>
            <person name="Hammon N."/>
            <person name="Deshpande S."/>
            <person name="Cheng J.F."/>
            <person name="Tapia R."/>
            <person name="Han C."/>
            <person name="Goodwin L."/>
            <person name="Pitluck S."/>
            <person name="Liolios K."/>
            <person name="Pagani I."/>
            <person name="Ivanova N."/>
            <person name="Mavromatis K."/>
            <person name="Pati A."/>
            <person name="Chen A."/>
            <person name="Palaniappan K."/>
            <person name="Land M."/>
            <person name="Hauser L."/>
            <person name="Chang Y.J."/>
            <person name="Jeffries C.D."/>
            <person name="Detter J.C."/>
            <person name="Beck B."/>
            <person name="Woyke T."/>
            <person name="Bristow J."/>
            <person name="Eisen J.A."/>
            <person name="Markowitz V."/>
            <person name="Hugenholtz P."/>
            <person name="Kyrpides N.C."/>
            <person name="Klenk H.P."/>
        </authorList>
    </citation>
    <scope>NUCLEOTIDE SEQUENCE [LARGE SCALE GENOMIC DNA]</scope>
    <source>
        <strain evidence="18">ATCC 43644 / DSM 9630 / IS1B</strain>
    </source>
</reference>
<evidence type="ECO:0000313" key="18">
    <source>
        <dbReference type="Proteomes" id="UP000008631"/>
    </source>
</evidence>
<keyword evidence="5 13" id="KW-0597">Phosphoprotein</keyword>
<dbReference type="NCBIfam" id="NF001908">
    <property type="entry name" value="PRK00668.1"/>
    <property type="match status" value="1"/>
</dbReference>
<dbReference type="PRINTS" id="PR01243">
    <property type="entry name" value="NUCDPKINASE"/>
</dbReference>
<dbReference type="KEGG" id="ipa:Isop_1641"/>
<evidence type="ECO:0000256" key="7">
    <source>
        <dbReference type="ARBA" id="ARBA00022723"/>
    </source>
</evidence>
<gene>
    <name evidence="13" type="primary">ndk</name>
    <name evidence="17" type="ordered locus">Isop_1641</name>
</gene>
<evidence type="ECO:0000259" key="16">
    <source>
        <dbReference type="SMART" id="SM00562"/>
    </source>
</evidence>
<dbReference type="eggNOG" id="COG0105">
    <property type="taxonomic scope" value="Bacteria"/>
</dbReference>
<dbReference type="GO" id="GO:0005737">
    <property type="term" value="C:cytoplasm"/>
    <property type="evidence" value="ECO:0007669"/>
    <property type="project" value="UniProtKB-SubCell"/>
</dbReference>
<dbReference type="SMART" id="SM00562">
    <property type="entry name" value="NDK"/>
    <property type="match status" value="1"/>
</dbReference>
<comment type="similarity">
    <text evidence="2 13 14 15">Belongs to the NDK family.</text>
</comment>
<organism evidence="17 18">
    <name type="scientific">Isosphaera pallida (strain ATCC 43644 / DSM 9630 / IS1B)</name>
    <dbReference type="NCBI Taxonomy" id="575540"/>
    <lineage>
        <taxon>Bacteria</taxon>
        <taxon>Pseudomonadati</taxon>
        <taxon>Planctomycetota</taxon>
        <taxon>Planctomycetia</taxon>
        <taxon>Isosphaerales</taxon>
        <taxon>Isosphaeraceae</taxon>
        <taxon>Isosphaera</taxon>
    </lineage>
</organism>
<proteinExistence type="inferred from homology"/>
<dbReference type="FunFam" id="3.30.70.141:FF:000003">
    <property type="entry name" value="Nucleoside diphosphate kinase"/>
    <property type="match status" value="1"/>
</dbReference>
<feature type="domain" description="Nucleoside diphosphate kinase-like" evidence="16">
    <location>
        <begin position="1"/>
        <end position="138"/>
    </location>
</feature>
<evidence type="ECO:0000256" key="15">
    <source>
        <dbReference type="RuleBase" id="RU004011"/>
    </source>
</evidence>
<dbReference type="HAMAP" id="MF_00451">
    <property type="entry name" value="NDP_kinase"/>
    <property type="match status" value="1"/>
</dbReference>
<dbReference type="CDD" id="cd04413">
    <property type="entry name" value="NDPk_I"/>
    <property type="match status" value="1"/>
</dbReference>
<evidence type="ECO:0000256" key="5">
    <source>
        <dbReference type="ARBA" id="ARBA00022553"/>
    </source>
</evidence>
<feature type="binding site" evidence="13 14">
    <location>
        <position position="85"/>
    </location>
    <ligand>
        <name>ATP</name>
        <dbReference type="ChEBI" id="CHEBI:30616"/>
    </ligand>
</feature>
<keyword evidence="12 13" id="KW-0546">Nucleotide metabolism</keyword>
<evidence type="ECO:0000256" key="12">
    <source>
        <dbReference type="ARBA" id="ARBA00023080"/>
    </source>
</evidence>
<keyword evidence="6 13" id="KW-0808">Transferase</keyword>
<evidence type="ECO:0000256" key="14">
    <source>
        <dbReference type="PROSITE-ProRule" id="PRU00706"/>
    </source>
</evidence>
<comment type="subcellular location">
    <subcellularLocation>
        <location evidence="13">Cytoplasm</location>
    </subcellularLocation>
</comment>
<keyword evidence="10 13" id="KW-0067">ATP-binding</keyword>
<dbReference type="GO" id="GO:0006183">
    <property type="term" value="P:GTP biosynthetic process"/>
    <property type="evidence" value="ECO:0007669"/>
    <property type="project" value="UniProtKB-UniRule"/>
</dbReference>
<dbReference type="FunCoup" id="E8R098">
    <property type="interactions" value="491"/>
</dbReference>
<keyword evidence="7 13" id="KW-0479">Metal-binding</keyword>
<dbReference type="EMBL" id="CP002353">
    <property type="protein sequence ID" value="ADV62225.1"/>
    <property type="molecule type" value="Genomic_DNA"/>
</dbReference>
<dbReference type="SUPFAM" id="SSF54919">
    <property type="entry name" value="Nucleoside diphosphate kinase, NDK"/>
    <property type="match status" value="1"/>
</dbReference>
<evidence type="ECO:0000256" key="1">
    <source>
        <dbReference type="ARBA" id="ARBA00001946"/>
    </source>
</evidence>
<keyword evidence="11 13" id="KW-0460">Magnesium</keyword>
<evidence type="ECO:0000256" key="11">
    <source>
        <dbReference type="ARBA" id="ARBA00022842"/>
    </source>
</evidence>
<dbReference type="Pfam" id="PF00334">
    <property type="entry name" value="NDK"/>
    <property type="match status" value="1"/>
</dbReference>
<evidence type="ECO:0000256" key="6">
    <source>
        <dbReference type="ARBA" id="ARBA00022679"/>
    </source>
</evidence>
<dbReference type="Gene3D" id="3.30.70.141">
    <property type="entry name" value="Nucleoside diphosphate kinase-like domain"/>
    <property type="match status" value="1"/>
</dbReference>
<evidence type="ECO:0000256" key="13">
    <source>
        <dbReference type="HAMAP-Rule" id="MF_00451"/>
    </source>
</evidence>
<dbReference type="InterPro" id="IPR034907">
    <property type="entry name" value="NDK-like_dom"/>
</dbReference>
<dbReference type="InterPro" id="IPR036850">
    <property type="entry name" value="NDK-like_dom_sf"/>
</dbReference>
<dbReference type="Proteomes" id="UP000008631">
    <property type="component" value="Chromosome"/>
</dbReference>
<protein>
    <recommendedName>
        <fullName evidence="4 13">Nucleoside diphosphate kinase</fullName>
        <shortName evidence="13">NDK</shortName>
        <shortName evidence="13">NDP kinase</shortName>
        <ecNumber evidence="3 13">2.7.4.6</ecNumber>
    </recommendedName>
    <alternativeName>
        <fullName evidence="13">Nucleoside-2-P kinase</fullName>
    </alternativeName>
</protein>
<dbReference type="GO" id="GO:0006241">
    <property type="term" value="P:CTP biosynthetic process"/>
    <property type="evidence" value="ECO:0007669"/>
    <property type="project" value="UniProtKB-UniRule"/>
</dbReference>
<dbReference type="GO" id="GO:0005524">
    <property type="term" value="F:ATP binding"/>
    <property type="evidence" value="ECO:0007669"/>
    <property type="project" value="UniProtKB-UniRule"/>
</dbReference>
<dbReference type="InParanoid" id="E8R098"/>
<comment type="cofactor">
    <cofactor evidence="1 13">
        <name>Mg(2+)</name>
        <dbReference type="ChEBI" id="CHEBI:18420"/>
    </cofactor>
</comment>
<evidence type="ECO:0000256" key="10">
    <source>
        <dbReference type="ARBA" id="ARBA00022840"/>
    </source>
</evidence>
<feature type="active site" description="Pros-phosphohistidine intermediate" evidence="13 14">
    <location>
        <position position="115"/>
    </location>
</feature>
<evidence type="ECO:0000256" key="9">
    <source>
        <dbReference type="ARBA" id="ARBA00022777"/>
    </source>
</evidence>
<dbReference type="GO" id="GO:0004550">
    <property type="term" value="F:nucleoside diphosphate kinase activity"/>
    <property type="evidence" value="ECO:0007669"/>
    <property type="project" value="UniProtKB-UniRule"/>
</dbReference>
<keyword evidence="18" id="KW-1185">Reference proteome</keyword>
<keyword evidence="13" id="KW-0963">Cytoplasm</keyword>
<feature type="binding site" evidence="13 14">
    <location>
        <position position="102"/>
    </location>
    <ligand>
        <name>ATP</name>
        <dbReference type="ChEBI" id="CHEBI:30616"/>
    </ligand>
</feature>
<evidence type="ECO:0000256" key="4">
    <source>
        <dbReference type="ARBA" id="ARBA00017632"/>
    </source>
</evidence>
<comment type="subunit">
    <text evidence="13">Homotetramer.</text>
</comment>
<dbReference type="AlphaFoldDB" id="E8R098"/>
<comment type="function">
    <text evidence="13">Major role in the synthesis of nucleoside triphosphates other than ATP. The ATP gamma phosphate is transferred to the NDP beta phosphate via a ping-pong mechanism, using a phosphorylated active-site intermediate.</text>
</comment>
<dbReference type="PANTHER" id="PTHR11349">
    <property type="entry name" value="NUCLEOSIDE DIPHOSPHATE KINASE"/>
    <property type="match status" value="1"/>
</dbReference>
<feature type="binding site" evidence="13 14">
    <location>
        <position position="9"/>
    </location>
    <ligand>
        <name>ATP</name>
        <dbReference type="ChEBI" id="CHEBI:30616"/>
    </ligand>
</feature>
<evidence type="ECO:0000313" key="17">
    <source>
        <dbReference type="EMBL" id="ADV62225.1"/>
    </source>
</evidence>
<evidence type="ECO:0000256" key="8">
    <source>
        <dbReference type="ARBA" id="ARBA00022741"/>
    </source>
</evidence>
<name>E8R098_ISOPI</name>
<dbReference type="OrthoDB" id="9801161at2"/>
<dbReference type="EC" id="2.7.4.6" evidence="3 13"/>
<feature type="binding site" evidence="13 14">
    <location>
        <position position="57"/>
    </location>
    <ligand>
        <name>ATP</name>
        <dbReference type="ChEBI" id="CHEBI:30616"/>
    </ligand>
</feature>
<comment type="catalytic activity">
    <reaction evidence="13">
        <text>a ribonucleoside 5'-diphosphate + ATP = a ribonucleoside 5'-triphosphate + ADP</text>
        <dbReference type="Rhea" id="RHEA:18113"/>
        <dbReference type="ChEBI" id="CHEBI:30616"/>
        <dbReference type="ChEBI" id="CHEBI:57930"/>
        <dbReference type="ChEBI" id="CHEBI:61557"/>
        <dbReference type="ChEBI" id="CHEBI:456216"/>
        <dbReference type="EC" id="2.7.4.6"/>
    </reaction>
</comment>
<dbReference type="PROSITE" id="PS51374">
    <property type="entry name" value="NDPK_LIKE"/>
    <property type="match status" value="1"/>
</dbReference>
<evidence type="ECO:0000256" key="3">
    <source>
        <dbReference type="ARBA" id="ARBA00012966"/>
    </source>
</evidence>
<dbReference type="STRING" id="575540.Isop_1641"/>
<dbReference type="GO" id="GO:0006228">
    <property type="term" value="P:UTP biosynthetic process"/>
    <property type="evidence" value="ECO:0007669"/>
    <property type="project" value="UniProtKB-UniRule"/>
</dbReference>
<evidence type="ECO:0000256" key="2">
    <source>
        <dbReference type="ARBA" id="ARBA00008142"/>
    </source>
</evidence>
<dbReference type="InterPro" id="IPR001564">
    <property type="entry name" value="Nucleoside_diP_kinase"/>
</dbReference>
<sequence length="151" mass="16480">MQRTLFICKPDCVQRRLVGEVIRRFESKGLRLVALKLMTVSRALAEKHYAEHAGKPFFEGLIQFITATPVVVGVLEGNEAISVLRGLMGPTNGAAAPPGTIRGDFGLSRQNNLIHGSDSAESAAREIALWFTPTELLDYQLADEHYVSGGE</sequence>
<keyword evidence="8 13" id="KW-0547">Nucleotide-binding</keyword>
<dbReference type="GO" id="GO:0046872">
    <property type="term" value="F:metal ion binding"/>
    <property type="evidence" value="ECO:0007669"/>
    <property type="project" value="UniProtKB-KW"/>
</dbReference>
<accession>E8R098</accession>
<keyword evidence="9 13" id="KW-0418">Kinase</keyword>
<dbReference type="HOGENOM" id="CLU_060216_6_3_0"/>
<dbReference type="RefSeq" id="WP_013564513.1">
    <property type="nucleotide sequence ID" value="NC_014962.1"/>
</dbReference>